<dbReference type="EMBL" id="OV170229">
    <property type="protein sequence ID" value="CAH0731560.1"/>
    <property type="molecule type" value="Genomic_DNA"/>
</dbReference>
<reference evidence="1" key="1">
    <citation type="submission" date="2021-12" db="EMBL/GenBank/DDBJ databases">
        <authorList>
            <person name="Martin H S."/>
        </authorList>
    </citation>
    <scope>NUCLEOTIDE SEQUENCE</scope>
</reference>
<accession>A0A8J9VZW0</accession>
<proteinExistence type="predicted"/>
<dbReference type="AlphaFoldDB" id="A0A8J9VZW0"/>
<organism evidence="1 2">
    <name type="scientific">Brenthis ino</name>
    <name type="common">lesser marbled fritillary</name>
    <dbReference type="NCBI Taxonomy" id="405034"/>
    <lineage>
        <taxon>Eukaryota</taxon>
        <taxon>Metazoa</taxon>
        <taxon>Ecdysozoa</taxon>
        <taxon>Arthropoda</taxon>
        <taxon>Hexapoda</taxon>
        <taxon>Insecta</taxon>
        <taxon>Pterygota</taxon>
        <taxon>Neoptera</taxon>
        <taxon>Endopterygota</taxon>
        <taxon>Lepidoptera</taxon>
        <taxon>Glossata</taxon>
        <taxon>Ditrysia</taxon>
        <taxon>Papilionoidea</taxon>
        <taxon>Nymphalidae</taxon>
        <taxon>Heliconiinae</taxon>
        <taxon>Argynnini</taxon>
        <taxon>Brenthis</taxon>
    </lineage>
</organism>
<protein>
    <submittedName>
        <fullName evidence="1">Uncharacterized protein</fullName>
    </submittedName>
</protein>
<evidence type="ECO:0000313" key="2">
    <source>
        <dbReference type="Proteomes" id="UP000838878"/>
    </source>
</evidence>
<evidence type="ECO:0000313" key="1">
    <source>
        <dbReference type="EMBL" id="CAH0731560.1"/>
    </source>
</evidence>
<keyword evidence="2" id="KW-1185">Reference proteome</keyword>
<dbReference type="Proteomes" id="UP000838878">
    <property type="component" value="Chromosome 9"/>
</dbReference>
<name>A0A8J9VZW0_9NEOP</name>
<feature type="non-terminal residue" evidence="1">
    <location>
        <position position="66"/>
    </location>
</feature>
<gene>
    <name evidence="1" type="ORF">BINO364_LOCUS16392</name>
</gene>
<sequence length="66" mass="7410">MGRQRRVLLQHSNDLEPLHAADFLSADWFSGVDYMYASTHKTRLVSADRKSTVCGALNQAQTSLDE</sequence>